<dbReference type="EMBL" id="PDUG01000013">
    <property type="protein sequence ID" value="PIC13456.1"/>
    <property type="molecule type" value="Genomic_DNA"/>
</dbReference>
<comment type="caution">
    <text evidence="1">The sequence shown here is derived from an EMBL/GenBank/DDBJ whole genome shotgun (WGS) entry which is preliminary data.</text>
</comment>
<reference evidence="2" key="1">
    <citation type="submission" date="2017-10" db="EMBL/GenBank/DDBJ databases">
        <title>Rapid genome shrinkage in a self-fertile nematode reveals novel sperm competition proteins.</title>
        <authorList>
            <person name="Yin D."/>
            <person name="Schwarz E.M."/>
            <person name="Thomas C.G."/>
            <person name="Felde R.L."/>
            <person name="Korf I.F."/>
            <person name="Cutter A.D."/>
            <person name="Schartner C.M."/>
            <person name="Ralston E.J."/>
            <person name="Meyer B.J."/>
            <person name="Haag E.S."/>
        </authorList>
    </citation>
    <scope>NUCLEOTIDE SEQUENCE [LARGE SCALE GENOMIC DNA]</scope>
    <source>
        <strain evidence="2">JU1422</strain>
    </source>
</reference>
<dbReference type="Proteomes" id="UP000230233">
    <property type="component" value="Unassembled WGS sequence"/>
</dbReference>
<protein>
    <submittedName>
        <fullName evidence="1">Uncharacterized protein</fullName>
    </submittedName>
</protein>
<sequence length="115" mass="13090">MCIKQLEMCICNNLKQLISIQDFNQLFKIVLKNLKSGRLQNPTGSSIQLCRLFKHLERSLIRPLGEFLMADTLKLLETEIDKLEGSKDEIQLKAVQSKIDGLMLVITNSWADLDG</sequence>
<gene>
    <name evidence="1" type="ORF">B9Z55_027821</name>
</gene>
<dbReference type="AlphaFoldDB" id="A0A2G5SF09"/>
<evidence type="ECO:0000313" key="1">
    <source>
        <dbReference type="EMBL" id="PIC13456.1"/>
    </source>
</evidence>
<evidence type="ECO:0000313" key="2">
    <source>
        <dbReference type="Proteomes" id="UP000230233"/>
    </source>
</evidence>
<name>A0A2G5SF09_9PELO</name>
<keyword evidence="2" id="KW-1185">Reference proteome</keyword>
<proteinExistence type="predicted"/>
<dbReference type="OrthoDB" id="5903652at2759"/>
<organism evidence="1 2">
    <name type="scientific">Caenorhabditis nigoni</name>
    <dbReference type="NCBI Taxonomy" id="1611254"/>
    <lineage>
        <taxon>Eukaryota</taxon>
        <taxon>Metazoa</taxon>
        <taxon>Ecdysozoa</taxon>
        <taxon>Nematoda</taxon>
        <taxon>Chromadorea</taxon>
        <taxon>Rhabditida</taxon>
        <taxon>Rhabditina</taxon>
        <taxon>Rhabditomorpha</taxon>
        <taxon>Rhabditoidea</taxon>
        <taxon>Rhabditidae</taxon>
        <taxon>Peloderinae</taxon>
        <taxon>Caenorhabditis</taxon>
    </lineage>
</organism>
<accession>A0A2G5SF09</accession>